<protein>
    <submittedName>
        <fullName evidence="1">Uncharacterized protein</fullName>
    </submittedName>
</protein>
<organism evidence="1 2">
    <name type="scientific">Ruegeria profundi</name>
    <dbReference type="NCBI Taxonomy" id="1685378"/>
    <lineage>
        <taxon>Bacteria</taxon>
        <taxon>Pseudomonadati</taxon>
        <taxon>Pseudomonadota</taxon>
        <taxon>Alphaproteobacteria</taxon>
        <taxon>Rhodobacterales</taxon>
        <taxon>Roseobacteraceae</taxon>
        <taxon>Ruegeria</taxon>
    </lineage>
</organism>
<proteinExistence type="predicted"/>
<dbReference type="Proteomes" id="UP000053690">
    <property type="component" value="Unassembled WGS sequence"/>
</dbReference>
<name>A0A0X3TN71_9RHOB</name>
<reference evidence="2" key="1">
    <citation type="submission" date="2015-12" db="EMBL/GenBank/DDBJ databases">
        <authorList>
            <person name="Zhang G."/>
            <person name="Stingl U."/>
        </authorList>
    </citation>
    <scope>NUCLEOTIDE SEQUENCE [LARGE SCALE GENOMIC DNA]</scope>
    <source>
        <strain evidence="2">ZGT108</strain>
    </source>
</reference>
<dbReference type="STRING" id="1685378.AVO44_18315"/>
<sequence length="352" mass="39022">MTVEVIWQDPSSRRMITRSDEPSAATVELLAQTVWGSRSTKYRIIDIAKTLARLRDPSYFVLSDAGQELCVFVLDKCLKLLMGKRCHGFHFVMASTRPDRQHEGLAGQLIEHVRNYCTSTVGSPGFGFAYVEETTEYSLHLSDQIGHTVEANIALALFTRVSPRNDPNVGLVLPGEAEQVLADLEQTYEGHELTDFRSSFKPDECFVAREGATIVALAQAELLRWSIISIPGIRGAFLLRVLPFLPGLNGVLNLRDLRVVRLGNLVVKEGQEAAFFKLLEACLYHYQAKIGLIMLDERSSVLRRIRESGKMGLLSHAMSGSAKLRIDVVGMGEDMIAKLRNGPVMVSAGDVF</sequence>
<dbReference type="EMBL" id="LQBP01000012">
    <property type="protein sequence ID" value="KUJ77164.1"/>
    <property type="molecule type" value="Genomic_DNA"/>
</dbReference>
<evidence type="ECO:0000313" key="1">
    <source>
        <dbReference type="EMBL" id="KUJ77164.1"/>
    </source>
</evidence>
<evidence type="ECO:0000313" key="2">
    <source>
        <dbReference type="Proteomes" id="UP000053690"/>
    </source>
</evidence>
<comment type="caution">
    <text evidence="1">The sequence shown here is derived from an EMBL/GenBank/DDBJ whole genome shotgun (WGS) entry which is preliminary data.</text>
</comment>
<accession>A0A0X3TN71</accession>
<gene>
    <name evidence="1" type="ORF">AVO44_18315</name>
</gene>
<keyword evidence="2" id="KW-1185">Reference proteome</keyword>
<dbReference type="AlphaFoldDB" id="A0A0X3TN71"/>